<accession>A0ABW3VAN3</accession>
<keyword evidence="2" id="KW-0808">Transferase</keyword>
<dbReference type="InterPro" id="IPR052564">
    <property type="entry name" value="N-acetyltrans/Recomb-assoc"/>
</dbReference>
<dbReference type="PANTHER" id="PTHR43451">
    <property type="entry name" value="ACETYLTRANSFERASE (GNAT) FAMILY PROTEIN"/>
    <property type="match status" value="1"/>
</dbReference>
<keyword evidence="2" id="KW-0012">Acyltransferase</keyword>
<dbReference type="PANTHER" id="PTHR43451:SF1">
    <property type="entry name" value="ACETYLTRANSFERASE"/>
    <property type="match status" value="1"/>
</dbReference>
<sequence length="163" mass="17595">MVLWDFNIRPAQAGEGQALYDVTRLSILASGQSFYSSDQLAGWMGARTAETYEVIIAKGNVIVAVQDDKIAGFVDAEAGEVTRLFLLPEAIGTGLGKNLLKLGIETAKRDYTGDIRVEATLNAESFYAHHGFKTVEHGVFSHGVGGEPIAIVHMVLVQTSTKR</sequence>
<dbReference type="Proteomes" id="UP001597263">
    <property type="component" value="Unassembled WGS sequence"/>
</dbReference>
<dbReference type="CDD" id="cd04301">
    <property type="entry name" value="NAT_SF"/>
    <property type="match status" value="1"/>
</dbReference>
<keyword evidence="3" id="KW-1185">Reference proteome</keyword>
<dbReference type="SUPFAM" id="SSF55729">
    <property type="entry name" value="Acyl-CoA N-acyltransferases (Nat)"/>
    <property type="match status" value="1"/>
</dbReference>
<dbReference type="Pfam" id="PF13673">
    <property type="entry name" value="Acetyltransf_10"/>
    <property type="match status" value="1"/>
</dbReference>
<dbReference type="PROSITE" id="PS51186">
    <property type="entry name" value="GNAT"/>
    <property type="match status" value="1"/>
</dbReference>
<dbReference type="InterPro" id="IPR000182">
    <property type="entry name" value="GNAT_dom"/>
</dbReference>
<dbReference type="Gene3D" id="3.40.630.30">
    <property type="match status" value="1"/>
</dbReference>
<dbReference type="EC" id="2.3.-.-" evidence="2"/>
<dbReference type="GO" id="GO:0016746">
    <property type="term" value="F:acyltransferase activity"/>
    <property type="evidence" value="ECO:0007669"/>
    <property type="project" value="UniProtKB-KW"/>
</dbReference>
<evidence type="ECO:0000313" key="2">
    <source>
        <dbReference type="EMBL" id="MFD1229406.1"/>
    </source>
</evidence>
<dbReference type="InterPro" id="IPR016181">
    <property type="entry name" value="Acyl_CoA_acyltransferase"/>
</dbReference>
<dbReference type="RefSeq" id="WP_289386855.1">
    <property type="nucleotide sequence ID" value="NZ_JAUCBM010000004.1"/>
</dbReference>
<name>A0ABW3VAN3_9HYPH</name>
<evidence type="ECO:0000313" key="3">
    <source>
        <dbReference type="Proteomes" id="UP001597263"/>
    </source>
</evidence>
<evidence type="ECO:0000259" key="1">
    <source>
        <dbReference type="PROSITE" id="PS51186"/>
    </source>
</evidence>
<dbReference type="EMBL" id="JBHTMA010000040">
    <property type="protein sequence ID" value="MFD1229406.1"/>
    <property type="molecule type" value="Genomic_DNA"/>
</dbReference>
<gene>
    <name evidence="2" type="ORF">ACFQ35_19880</name>
</gene>
<reference evidence="3" key="1">
    <citation type="journal article" date="2019" name="Int. J. Syst. Evol. Microbiol.">
        <title>The Global Catalogue of Microorganisms (GCM) 10K type strain sequencing project: providing services to taxonomists for standard genome sequencing and annotation.</title>
        <authorList>
            <consortium name="The Broad Institute Genomics Platform"/>
            <consortium name="The Broad Institute Genome Sequencing Center for Infectious Disease"/>
            <person name="Wu L."/>
            <person name="Ma J."/>
        </authorList>
    </citation>
    <scope>NUCLEOTIDE SEQUENCE [LARGE SCALE GENOMIC DNA]</scope>
    <source>
        <strain evidence="3">CCUG 49584</strain>
    </source>
</reference>
<organism evidence="2 3">
    <name type="scientific">Pseudochrobactrum kiredjianiae</name>
    <dbReference type="NCBI Taxonomy" id="386305"/>
    <lineage>
        <taxon>Bacteria</taxon>
        <taxon>Pseudomonadati</taxon>
        <taxon>Pseudomonadota</taxon>
        <taxon>Alphaproteobacteria</taxon>
        <taxon>Hyphomicrobiales</taxon>
        <taxon>Brucellaceae</taxon>
        <taxon>Pseudochrobactrum</taxon>
    </lineage>
</organism>
<protein>
    <submittedName>
        <fullName evidence="2">GNAT family N-acetyltransferase</fullName>
        <ecNumber evidence="2">2.3.-.-</ecNumber>
    </submittedName>
</protein>
<comment type="caution">
    <text evidence="2">The sequence shown here is derived from an EMBL/GenBank/DDBJ whole genome shotgun (WGS) entry which is preliminary data.</text>
</comment>
<proteinExistence type="predicted"/>
<feature type="domain" description="N-acetyltransferase" evidence="1">
    <location>
        <begin position="6"/>
        <end position="158"/>
    </location>
</feature>